<dbReference type="PANTHER" id="PTHR24559">
    <property type="entry name" value="TRANSPOSON TY3-I GAG-POL POLYPROTEIN"/>
    <property type="match status" value="1"/>
</dbReference>
<name>A0A371ETH8_MUCPR</name>
<accession>A0A371ETH8</accession>
<dbReference type="SUPFAM" id="SSF56672">
    <property type="entry name" value="DNA/RNA polymerases"/>
    <property type="match status" value="1"/>
</dbReference>
<dbReference type="PANTHER" id="PTHR24559:SF444">
    <property type="entry name" value="REVERSE TRANSCRIPTASE DOMAIN-CONTAINING PROTEIN"/>
    <property type="match status" value="1"/>
</dbReference>
<dbReference type="InterPro" id="IPR043502">
    <property type="entry name" value="DNA/RNA_pol_sf"/>
</dbReference>
<feature type="non-terminal residue" evidence="1">
    <location>
        <position position="1"/>
    </location>
</feature>
<dbReference type="Proteomes" id="UP000257109">
    <property type="component" value="Unassembled WGS sequence"/>
</dbReference>
<protein>
    <recommendedName>
        <fullName evidence="3">Reverse transcriptase domain-containing protein</fullName>
    </recommendedName>
</protein>
<evidence type="ECO:0000313" key="1">
    <source>
        <dbReference type="EMBL" id="RDX69249.1"/>
    </source>
</evidence>
<dbReference type="AlphaFoldDB" id="A0A371ETH8"/>
<comment type="caution">
    <text evidence="1">The sequence shown here is derived from an EMBL/GenBank/DDBJ whole genome shotgun (WGS) entry which is preliminary data.</text>
</comment>
<proteinExistence type="predicted"/>
<dbReference type="OrthoDB" id="1424255at2759"/>
<keyword evidence="2" id="KW-1185">Reference proteome</keyword>
<gene>
    <name evidence="1" type="ORF">CR513_51658</name>
</gene>
<dbReference type="EMBL" id="QJKJ01012193">
    <property type="protein sequence ID" value="RDX69249.1"/>
    <property type="molecule type" value="Genomic_DNA"/>
</dbReference>
<organism evidence="1 2">
    <name type="scientific">Mucuna pruriens</name>
    <name type="common">Velvet bean</name>
    <name type="synonym">Dolichos pruriens</name>
    <dbReference type="NCBI Taxonomy" id="157652"/>
    <lineage>
        <taxon>Eukaryota</taxon>
        <taxon>Viridiplantae</taxon>
        <taxon>Streptophyta</taxon>
        <taxon>Embryophyta</taxon>
        <taxon>Tracheophyta</taxon>
        <taxon>Spermatophyta</taxon>
        <taxon>Magnoliopsida</taxon>
        <taxon>eudicotyledons</taxon>
        <taxon>Gunneridae</taxon>
        <taxon>Pentapetalae</taxon>
        <taxon>rosids</taxon>
        <taxon>fabids</taxon>
        <taxon>Fabales</taxon>
        <taxon>Fabaceae</taxon>
        <taxon>Papilionoideae</taxon>
        <taxon>50 kb inversion clade</taxon>
        <taxon>NPAAA clade</taxon>
        <taxon>indigoferoid/millettioid clade</taxon>
        <taxon>Phaseoleae</taxon>
        <taxon>Mucuna</taxon>
    </lineage>
</organism>
<dbReference type="Gene3D" id="3.10.10.10">
    <property type="entry name" value="HIV Type 1 Reverse Transcriptase, subunit A, domain 1"/>
    <property type="match status" value="1"/>
</dbReference>
<evidence type="ECO:0000313" key="2">
    <source>
        <dbReference type="Proteomes" id="UP000257109"/>
    </source>
</evidence>
<evidence type="ECO:0008006" key="3">
    <source>
        <dbReference type="Google" id="ProtNLM"/>
    </source>
</evidence>
<sequence>MKHPVEDTSLFGINLINELVEEHMQEDTSSTEFFQVAGNTDILDCLGYVFEEPDYDEPWEVHDAKVTISLSHLDHDSKSIDLFDQAEIKAEIESANQHEEQSEAKIMPTTQVPDSNQVGQTVSGPTCDVSPLKPPIELNPLPDHLKYTYLGDRQQFPVLKQHKKAIGWKLSDLPRINPSICMHRIMIEEEARHVRKQQRRLNPTILDLVKKEMTKLLAAGIIYPISDSNWVSPVKVVPKKFGMTMMKNRNDELVPMRVQNN</sequence>
<reference evidence="1" key="1">
    <citation type="submission" date="2018-05" db="EMBL/GenBank/DDBJ databases">
        <title>Draft genome of Mucuna pruriens seed.</title>
        <authorList>
            <person name="Nnadi N.E."/>
            <person name="Vos R."/>
            <person name="Hasami M.H."/>
            <person name="Devisetty U.K."/>
            <person name="Aguiy J.C."/>
        </authorList>
    </citation>
    <scope>NUCLEOTIDE SEQUENCE [LARGE SCALE GENOMIC DNA]</scope>
    <source>
        <strain evidence="1">JCA_2017</strain>
    </source>
</reference>
<dbReference type="InterPro" id="IPR053134">
    <property type="entry name" value="RNA-dir_DNA_polymerase"/>
</dbReference>